<feature type="transmembrane region" description="Helical" evidence="1">
    <location>
        <begin position="102"/>
        <end position="128"/>
    </location>
</feature>
<feature type="transmembrane region" description="Helical" evidence="1">
    <location>
        <begin position="189"/>
        <end position="212"/>
    </location>
</feature>
<dbReference type="Pfam" id="PF10920">
    <property type="entry name" value="DUF2705"/>
    <property type="match status" value="1"/>
</dbReference>
<feature type="transmembrane region" description="Helical" evidence="1">
    <location>
        <begin position="54"/>
        <end position="73"/>
    </location>
</feature>
<dbReference type="EMBL" id="CP052842">
    <property type="protein sequence ID" value="QJP90728.1"/>
    <property type="molecule type" value="Genomic_DNA"/>
</dbReference>
<dbReference type="KEGG" id="bsu:BSU40590"/>
<gene>
    <name evidence="2" type="ORF">HIR78_23135</name>
</gene>
<keyword evidence="1" id="KW-0472">Membrane</keyword>
<organism evidence="2">
    <name type="scientific">Bacillus subtilis (strain 168)</name>
    <dbReference type="NCBI Taxonomy" id="224308"/>
    <lineage>
        <taxon>Bacteria</taxon>
        <taxon>Bacillati</taxon>
        <taxon>Bacillota</taxon>
        <taxon>Bacilli</taxon>
        <taxon>Bacillales</taxon>
        <taxon>Bacillaceae</taxon>
        <taxon>Bacillus</taxon>
    </lineage>
</organism>
<name>A0A6M3ZI81_BACSU</name>
<dbReference type="RefSeq" id="WP_003244187.1">
    <property type="nucleotide sequence ID" value="NC_000964.3"/>
</dbReference>
<dbReference type="OrthoDB" id="2067518at2"/>
<protein>
    <submittedName>
        <fullName evidence="2">DUF2705 family protein</fullName>
    </submittedName>
</protein>
<dbReference type="DNASU" id="937824"/>
<evidence type="ECO:0000256" key="1">
    <source>
        <dbReference type="SAM" id="Phobius"/>
    </source>
</evidence>
<dbReference type="AlphaFoldDB" id="A0A6M3ZI81"/>
<keyword evidence="1" id="KW-1133">Transmembrane helix</keyword>
<keyword evidence="1" id="KW-0812">Transmembrane</keyword>
<feature type="transmembrane region" description="Helical" evidence="1">
    <location>
        <begin position="218"/>
        <end position="244"/>
    </location>
</feature>
<feature type="transmembrane region" description="Helical" evidence="1">
    <location>
        <begin position="12"/>
        <end position="34"/>
    </location>
</feature>
<proteinExistence type="predicted"/>
<reference evidence="2" key="1">
    <citation type="submission" date="2020-04" db="EMBL/GenBank/DDBJ databases">
        <title>Phage recombination drives evolution of spore-forming Bacilli.</title>
        <authorList>
            <person name="Dragos A."/>
            <person name="Kovacs A.T."/>
        </authorList>
    </citation>
    <scope>NUCLEOTIDE SEQUENCE</scope>
    <source>
        <strain evidence="2">168</strain>
    </source>
</reference>
<dbReference type="InterPro" id="IPR024295">
    <property type="entry name" value="DUF2705"/>
</dbReference>
<accession>A0A6M3ZI81</accession>
<evidence type="ECO:0000313" key="2">
    <source>
        <dbReference type="EMBL" id="QJP90728.1"/>
    </source>
</evidence>
<sequence>MESHIYRIIKNKLTIIIFTIIILIPCVDISLLLMTNTEYHPAYAFFLSGTSVGHASQMILLWFLPLYFLLLCADDSIQDYKTGYHYILISKVGRKKYCLEKIFTSFIISFLTMFLSLILNFLLVQVFFFKGTFKNDLDQIKFPDNSLYTFSMAHPYIAIVLFSIICCIMSGFVGALGSSLSLLFRDKKYAYPASFFIWFVLILKNKSLMFLFQPFTEYGYNVLLPILCLSIFIFLIIISSIVLYEAKYNEN</sequence>
<feature type="transmembrane region" description="Helical" evidence="1">
    <location>
        <begin position="156"/>
        <end position="177"/>
    </location>
</feature>